<evidence type="ECO:0000256" key="2">
    <source>
        <dbReference type="ARBA" id="ARBA00022723"/>
    </source>
</evidence>
<evidence type="ECO:0000256" key="3">
    <source>
        <dbReference type="ARBA" id="ARBA00022801"/>
    </source>
</evidence>
<keyword evidence="4" id="KW-0106">Calcium</keyword>
<dbReference type="GO" id="GO:0004065">
    <property type="term" value="F:arylsulfatase activity"/>
    <property type="evidence" value="ECO:0007669"/>
    <property type="project" value="TreeGrafter"/>
</dbReference>
<protein>
    <submittedName>
        <fullName evidence="6">Arylsulfatase A-like enzyme</fullName>
    </submittedName>
</protein>
<comment type="similarity">
    <text evidence="1">Belongs to the sulfatase family.</text>
</comment>
<keyword evidence="2" id="KW-0479">Metal-binding</keyword>
<keyword evidence="3" id="KW-0378">Hydrolase</keyword>
<evidence type="ECO:0000259" key="5">
    <source>
        <dbReference type="Pfam" id="PF00884"/>
    </source>
</evidence>
<evidence type="ECO:0000313" key="6">
    <source>
        <dbReference type="EMBL" id="MBG6135818.1"/>
    </source>
</evidence>
<dbReference type="AlphaFoldDB" id="A0A8J7GGQ1"/>
<evidence type="ECO:0000256" key="1">
    <source>
        <dbReference type="ARBA" id="ARBA00008779"/>
    </source>
</evidence>
<evidence type="ECO:0000313" key="7">
    <source>
        <dbReference type="Proteomes" id="UP000622552"/>
    </source>
</evidence>
<dbReference type="PANTHER" id="PTHR42693:SF53">
    <property type="entry name" value="ENDO-4-O-SULFATASE"/>
    <property type="match status" value="1"/>
</dbReference>
<dbReference type="InterPro" id="IPR024607">
    <property type="entry name" value="Sulfatase_CS"/>
</dbReference>
<feature type="domain" description="Sulfatase N-terminal" evidence="5">
    <location>
        <begin position="4"/>
        <end position="355"/>
    </location>
</feature>
<gene>
    <name evidence="6" type="ORF">IW245_002012</name>
</gene>
<organism evidence="6 7">
    <name type="scientific">Longispora fulva</name>
    <dbReference type="NCBI Taxonomy" id="619741"/>
    <lineage>
        <taxon>Bacteria</taxon>
        <taxon>Bacillati</taxon>
        <taxon>Actinomycetota</taxon>
        <taxon>Actinomycetes</taxon>
        <taxon>Micromonosporales</taxon>
        <taxon>Micromonosporaceae</taxon>
        <taxon>Longispora</taxon>
    </lineage>
</organism>
<dbReference type="Gene3D" id="3.40.720.10">
    <property type="entry name" value="Alkaline Phosphatase, subunit A"/>
    <property type="match status" value="1"/>
</dbReference>
<proteinExistence type="inferred from homology"/>
<dbReference type="GO" id="GO:0046872">
    <property type="term" value="F:metal ion binding"/>
    <property type="evidence" value="ECO:0007669"/>
    <property type="project" value="UniProtKB-KW"/>
</dbReference>
<dbReference type="RefSeq" id="WP_197002878.1">
    <property type="nucleotide sequence ID" value="NZ_BONS01000002.1"/>
</dbReference>
<dbReference type="Pfam" id="PF00884">
    <property type="entry name" value="Sulfatase"/>
    <property type="match status" value="1"/>
</dbReference>
<dbReference type="PANTHER" id="PTHR42693">
    <property type="entry name" value="ARYLSULFATASE FAMILY MEMBER"/>
    <property type="match status" value="1"/>
</dbReference>
<dbReference type="Proteomes" id="UP000622552">
    <property type="component" value="Unassembled WGS sequence"/>
</dbReference>
<comment type="caution">
    <text evidence="6">The sequence shown here is derived from an EMBL/GenBank/DDBJ whole genome shotgun (WGS) entry which is preliminary data.</text>
</comment>
<dbReference type="EMBL" id="JADOUF010000001">
    <property type="protein sequence ID" value="MBG6135818.1"/>
    <property type="molecule type" value="Genomic_DNA"/>
</dbReference>
<reference evidence="6" key="1">
    <citation type="submission" date="2020-11" db="EMBL/GenBank/DDBJ databases">
        <title>Sequencing the genomes of 1000 actinobacteria strains.</title>
        <authorList>
            <person name="Klenk H.-P."/>
        </authorList>
    </citation>
    <scope>NUCLEOTIDE SEQUENCE</scope>
    <source>
        <strain evidence="6">DSM 45356</strain>
    </source>
</reference>
<dbReference type="CDD" id="cd16022">
    <property type="entry name" value="sulfatase_like"/>
    <property type="match status" value="1"/>
</dbReference>
<dbReference type="PROSITE" id="PS00149">
    <property type="entry name" value="SULFATASE_2"/>
    <property type="match status" value="1"/>
</dbReference>
<evidence type="ECO:0000256" key="4">
    <source>
        <dbReference type="ARBA" id="ARBA00022837"/>
    </source>
</evidence>
<accession>A0A8J7GGQ1</accession>
<dbReference type="InterPro" id="IPR017850">
    <property type="entry name" value="Alkaline_phosphatase_core_sf"/>
</dbReference>
<dbReference type="InterPro" id="IPR000917">
    <property type="entry name" value="Sulfatase_N"/>
</dbReference>
<dbReference type="SUPFAM" id="SSF53649">
    <property type="entry name" value="Alkaline phosphatase-like"/>
    <property type="match status" value="1"/>
</dbReference>
<dbReference type="InterPro" id="IPR050738">
    <property type="entry name" value="Sulfatase"/>
</dbReference>
<keyword evidence="7" id="KW-1185">Reference proteome</keyword>
<name>A0A8J7GGQ1_9ACTN</name>
<sequence length="478" mass="53401">MPVNILLLFADQWRGDCLSAAGHPVVETPYLDRLASSGTRFTRAYSSTPSCVPARAALMTGLSAASHGRVGYRDGVPWDYETTLAGEFTRHGYRTHAVGKMHVYPERNLLGFETVELHDGYLHFARRNADDLAEIDDYVTWLRTASGRPDADYAENGLDCNSVVARPWDKPEWQHPTNWTAARTVEFLRTRDRDRPFFLFSSFHRPHPPYDPPAWAFEQYLTRPMPAPPVGDWAATMWQATGDPLNPTSPYLELPEHRLRRARAGYYGNISHIDQQVNRILDALNEHGAEDTIVLFSSDHGEMMGDHHLYRKAVPYEGSARVPFLLAGPGIARGVVRDDLAELRDVMPTLLAAAGLPIPGSVEGEALVDVERAPRAHLHGEHTDHYCGQHGSIQWITDERHKYVWRSSDGLEQLFDLTADPGEVHDLAGTEPRTVEKLRAILVEELKNRPQGLVRDGQLVTGVQVSPVLPHDATAQGS</sequence>
<dbReference type="NCBIfam" id="NF010322">
    <property type="entry name" value="PRK13759.1"/>
    <property type="match status" value="1"/>
</dbReference>